<accession>A0A8H6BDT4</accession>
<evidence type="ECO:0000256" key="3">
    <source>
        <dbReference type="ARBA" id="ARBA00023242"/>
    </source>
</evidence>
<dbReference type="InterPro" id="IPR046347">
    <property type="entry name" value="bZIP_sf"/>
</dbReference>
<dbReference type="SUPFAM" id="SSF111430">
    <property type="entry name" value="YAP1 redox domain"/>
    <property type="match status" value="1"/>
</dbReference>
<dbReference type="Pfam" id="PF00170">
    <property type="entry name" value="bZIP_1"/>
    <property type="match status" value="1"/>
</dbReference>
<feature type="compositionally biased region" description="Basic and acidic residues" evidence="4">
    <location>
        <begin position="37"/>
        <end position="69"/>
    </location>
</feature>
<evidence type="ECO:0000256" key="1">
    <source>
        <dbReference type="ARBA" id="ARBA00004123"/>
    </source>
</evidence>
<dbReference type="AlphaFoldDB" id="A0A8H6BDT4"/>
<protein>
    <recommendedName>
        <fullName evidence="5">BZIP domain-containing protein</fullName>
    </recommendedName>
</protein>
<reference evidence="6 7" key="1">
    <citation type="journal article" date="2020" name="Appl. Microbiol. Biotechnol.">
        <title>Targeted gene deletion in Brettanomyces bruxellensis with an expression-free CRISPR-Cas9 system.</title>
        <authorList>
            <person name="Varela C."/>
            <person name="Bartel C."/>
            <person name="Onetto C."/>
            <person name="Borneman A."/>
        </authorList>
    </citation>
    <scope>NUCLEOTIDE SEQUENCE [LARGE SCALE GENOMIC DNA]</scope>
    <source>
        <strain evidence="6 7">AWRI1613</strain>
    </source>
</reference>
<dbReference type="InterPro" id="IPR050936">
    <property type="entry name" value="AP-1-like"/>
</dbReference>
<dbReference type="InterPro" id="IPR023167">
    <property type="entry name" value="Yap1_redox_dom_sf"/>
</dbReference>
<dbReference type="PANTHER" id="PTHR40621">
    <property type="entry name" value="TRANSCRIPTION FACTOR KAPC-RELATED"/>
    <property type="match status" value="1"/>
</dbReference>
<dbReference type="Pfam" id="PF08601">
    <property type="entry name" value="PAP1"/>
    <property type="match status" value="1"/>
</dbReference>
<dbReference type="EMBL" id="JABCYN010000030">
    <property type="protein sequence ID" value="KAF6010023.1"/>
    <property type="molecule type" value="Genomic_DNA"/>
</dbReference>
<evidence type="ECO:0000313" key="6">
    <source>
        <dbReference type="EMBL" id="KAF6010023.1"/>
    </source>
</evidence>
<feature type="compositionally biased region" description="Low complexity" evidence="4">
    <location>
        <begin position="100"/>
        <end position="111"/>
    </location>
</feature>
<name>A0A8H6BDT4_DEKBR</name>
<dbReference type="Gene3D" id="1.20.5.170">
    <property type="match status" value="1"/>
</dbReference>
<feature type="compositionally biased region" description="Polar residues" evidence="4">
    <location>
        <begin position="89"/>
        <end position="99"/>
    </location>
</feature>
<evidence type="ECO:0000313" key="7">
    <source>
        <dbReference type="Proteomes" id="UP000568158"/>
    </source>
</evidence>
<dbReference type="SUPFAM" id="SSF57959">
    <property type="entry name" value="Leucine zipper domain"/>
    <property type="match status" value="1"/>
</dbReference>
<dbReference type="CDD" id="cd14688">
    <property type="entry name" value="bZIP_YAP"/>
    <property type="match status" value="1"/>
</dbReference>
<feature type="compositionally biased region" description="Basic residues" evidence="4">
    <location>
        <begin position="7"/>
        <end position="16"/>
    </location>
</feature>
<feature type="region of interest" description="Disordered" evidence="4">
    <location>
        <begin position="1"/>
        <end position="69"/>
    </location>
</feature>
<evidence type="ECO:0000259" key="5">
    <source>
        <dbReference type="PROSITE" id="PS50217"/>
    </source>
</evidence>
<sequence>MSTNKAPSKKGSRPGRKPLTTEPKNKRTAQNRAAQRAFRERKERKMRELQDKVKKLEDEKLQITNEKELLRSQVQTLLQELSRFRNEQLSDLPQQQSPYSAVDPSDSSISSGTTPEFSNSMHTPQSSATSTTAMSISGGGKKPITFSNDTYKFPSGWSFSGSNNKEIRSELDQSNFKGDFDEGVSHFCSELNEACGTKSCPFPKSKRQELEAKYADSEILNNNRTPTLKSNDTSGKVSEIGVQKGFSKATSVGAPFFNLIKSQAPAAAKPSDEMNFLLDSMGVDPSVSTSSFTTPNPTAFNEEEFLADNFSSAIKRNTDNLEDDTLGGLVTESSKYDPLDEIFGSSAAVVADGMDGSLGVSVDTGDLINSYISPTTLPAFSTDADGNAVVKDETDKIPKADSKVTTQSNSDVVPDSNKSLMKCSQIWERITSHPRFSEIDIDGLCKELKEKAKCSEHGVVVDGKDVGKLINDAVDNNNHESKVKENHFLKGVTC</sequence>
<gene>
    <name evidence="6" type="ORF">HII12_003569</name>
</gene>
<dbReference type="Proteomes" id="UP000568158">
    <property type="component" value="Unassembled WGS sequence"/>
</dbReference>
<dbReference type="PANTHER" id="PTHR40621:SF6">
    <property type="entry name" value="AP-1-LIKE TRANSCRIPTION FACTOR YAP1-RELATED"/>
    <property type="match status" value="1"/>
</dbReference>
<evidence type="ECO:0000256" key="4">
    <source>
        <dbReference type="SAM" id="MobiDB-lite"/>
    </source>
</evidence>
<dbReference type="Gene3D" id="1.10.238.100">
    <property type="entry name" value="YAP1 redox domain. Chain B"/>
    <property type="match status" value="1"/>
</dbReference>
<dbReference type="InterPro" id="IPR004827">
    <property type="entry name" value="bZIP"/>
</dbReference>
<dbReference type="SMART" id="SM00338">
    <property type="entry name" value="BRLZ"/>
    <property type="match status" value="1"/>
</dbReference>
<feature type="compositionally biased region" description="Low complexity" evidence="4">
    <location>
        <begin position="126"/>
        <end position="136"/>
    </location>
</feature>
<dbReference type="InterPro" id="IPR013910">
    <property type="entry name" value="TF_PAP1"/>
</dbReference>
<feature type="domain" description="BZIP" evidence="5">
    <location>
        <begin position="21"/>
        <end position="84"/>
    </location>
</feature>
<dbReference type="FunFam" id="1.20.5.170:FF:000067">
    <property type="entry name" value="BZIP transcription factor"/>
    <property type="match status" value="1"/>
</dbReference>
<evidence type="ECO:0000256" key="2">
    <source>
        <dbReference type="ARBA" id="ARBA00004496"/>
    </source>
</evidence>
<organism evidence="6 7">
    <name type="scientific">Dekkera bruxellensis</name>
    <name type="common">Brettanomyces custersii</name>
    <dbReference type="NCBI Taxonomy" id="5007"/>
    <lineage>
        <taxon>Eukaryota</taxon>
        <taxon>Fungi</taxon>
        <taxon>Dikarya</taxon>
        <taxon>Ascomycota</taxon>
        <taxon>Saccharomycotina</taxon>
        <taxon>Pichiomycetes</taxon>
        <taxon>Pichiales</taxon>
        <taxon>Pichiaceae</taxon>
        <taxon>Brettanomyces</taxon>
    </lineage>
</organism>
<dbReference type="GO" id="GO:0090575">
    <property type="term" value="C:RNA polymerase II transcription regulator complex"/>
    <property type="evidence" value="ECO:0007669"/>
    <property type="project" value="TreeGrafter"/>
</dbReference>
<dbReference type="GO" id="GO:0034599">
    <property type="term" value="P:cellular response to oxidative stress"/>
    <property type="evidence" value="ECO:0007669"/>
    <property type="project" value="UniProtKB-ARBA"/>
</dbReference>
<comment type="caution">
    <text evidence="6">The sequence shown here is derived from an EMBL/GenBank/DDBJ whole genome shotgun (WGS) entry which is preliminary data.</text>
</comment>
<dbReference type="GO" id="GO:0005737">
    <property type="term" value="C:cytoplasm"/>
    <property type="evidence" value="ECO:0007669"/>
    <property type="project" value="UniProtKB-SubCell"/>
</dbReference>
<keyword evidence="3" id="KW-0539">Nucleus</keyword>
<feature type="region of interest" description="Disordered" evidence="4">
    <location>
        <begin position="88"/>
        <end position="136"/>
    </location>
</feature>
<dbReference type="GO" id="GO:0001228">
    <property type="term" value="F:DNA-binding transcription activator activity, RNA polymerase II-specific"/>
    <property type="evidence" value="ECO:0007669"/>
    <property type="project" value="TreeGrafter"/>
</dbReference>
<feature type="compositionally biased region" description="Polar residues" evidence="4">
    <location>
        <begin position="112"/>
        <end position="125"/>
    </location>
</feature>
<comment type="subcellular location">
    <subcellularLocation>
        <location evidence="2">Cytoplasm</location>
    </subcellularLocation>
    <subcellularLocation>
        <location evidence="1">Nucleus</location>
    </subcellularLocation>
</comment>
<dbReference type="PROSITE" id="PS00036">
    <property type="entry name" value="BZIP_BASIC"/>
    <property type="match status" value="1"/>
</dbReference>
<dbReference type="PROSITE" id="PS50217">
    <property type="entry name" value="BZIP"/>
    <property type="match status" value="1"/>
</dbReference>
<dbReference type="GO" id="GO:0000976">
    <property type="term" value="F:transcription cis-regulatory region binding"/>
    <property type="evidence" value="ECO:0007669"/>
    <property type="project" value="InterPro"/>
</dbReference>
<proteinExistence type="predicted"/>